<gene>
    <name evidence="6" type="ORF">ENS64_06685</name>
</gene>
<evidence type="ECO:0000256" key="4">
    <source>
        <dbReference type="ARBA" id="ARBA00022898"/>
    </source>
</evidence>
<dbReference type="InterPro" id="IPR015421">
    <property type="entry name" value="PyrdxlP-dep_Trfase_major"/>
</dbReference>
<dbReference type="Gene3D" id="3.90.1150.10">
    <property type="entry name" value="Aspartate Aminotransferase, domain 1"/>
    <property type="match status" value="1"/>
</dbReference>
<dbReference type="GO" id="GO:0030170">
    <property type="term" value="F:pyridoxal phosphate binding"/>
    <property type="evidence" value="ECO:0007669"/>
    <property type="project" value="InterPro"/>
</dbReference>
<dbReference type="InterPro" id="IPR050103">
    <property type="entry name" value="Class-III_PLP-dep_AT"/>
</dbReference>
<evidence type="ECO:0000256" key="1">
    <source>
        <dbReference type="ARBA" id="ARBA00001933"/>
    </source>
</evidence>
<keyword evidence="4 5" id="KW-0663">Pyridoxal phosphate</keyword>
<evidence type="ECO:0000256" key="5">
    <source>
        <dbReference type="RuleBase" id="RU003560"/>
    </source>
</evidence>
<sequence length="475" mass="52025">MPQPIQFPGETQSNAVRQVVAEHEPLALRTYTPTQAVFARSAGVFHYTPEGRRLYDYSSGVLVANLGHNPRRWLQRFAHYMGWSPEMLFGERESRADVYCPAMTFTAYNGVTPLETQAVTRLLDSLRATPLGRRLDTIMWAASGSEAIQKALWASLARDRTREMIVATRYGFHGKKGLANAVTGSEKDPERDPRVRFISFPMDEIADHTLDPQAIPLEKYEQELTALWQQFGRKLTCVITEPYLGGGGSFHPPAKYHHLLQRFCREHDLLFLFDEVQANFGRTGTMYAFEKYGVEPDMVILGKGLGNGVPVAAVALNSQVASALKYGEASDTWSANPLSCAAVLATLDEFAAEDVLSHVARLTPVFLAGLERLKATGLVSHVRGEGLVFGIECAAAGDLPPGEVAARIIETCYLGRNGVGIHLLGALAGKVLRVSPPLTITIEQAEESLALMESLLHDLADQLVRKPAGKALAAR</sequence>
<dbReference type="GO" id="GO:0008483">
    <property type="term" value="F:transaminase activity"/>
    <property type="evidence" value="ECO:0007669"/>
    <property type="project" value="UniProtKB-KW"/>
</dbReference>
<dbReference type="InterPro" id="IPR005814">
    <property type="entry name" value="Aminotrans_3"/>
</dbReference>
<protein>
    <submittedName>
        <fullName evidence="6">Aspartate aminotransferase family protein</fullName>
    </submittedName>
</protein>
<reference evidence="6" key="1">
    <citation type="journal article" date="2020" name="mSystems">
        <title>Genome- and Community-Level Interaction Insights into Carbon Utilization and Element Cycling Functions of Hydrothermarchaeota in Hydrothermal Sediment.</title>
        <authorList>
            <person name="Zhou Z."/>
            <person name="Liu Y."/>
            <person name="Xu W."/>
            <person name="Pan J."/>
            <person name="Luo Z.H."/>
            <person name="Li M."/>
        </authorList>
    </citation>
    <scope>NUCLEOTIDE SEQUENCE [LARGE SCALE GENOMIC DNA]</scope>
    <source>
        <strain evidence="6">SpSt-508</strain>
    </source>
</reference>
<dbReference type="InterPro" id="IPR015422">
    <property type="entry name" value="PyrdxlP-dep_Trfase_small"/>
</dbReference>
<evidence type="ECO:0000256" key="3">
    <source>
        <dbReference type="ARBA" id="ARBA00022679"/>
    </source>
</evidence>
<evidence type="ECO:0000313" key="6">
    <source>
        <dbReference type="EMBL" id="HGT38935.1"/>
    </source>
</evidence>
<dbReference type="PANTHER" id="PTHR11986">
    <property type="entry name" value="AMINOTRANSFERASE CLASS III"/>
    <property type="match status" value="1"/>
</dbReference>
<organism evidence="6">
    <name type="scientific">Schlesneria paludicola</name>
    <dbReference type="NCBI Taxonomy" id="360056"/>
    <lineage>
        <taxon>Bacteria</taxon>
        <taxon>Pseudomonadati</taxon>
        <taxon>Planctomycetota</taxon>
        <taxon>Planctomycetia</taxon>
        <taxon>Planctomycetales</taxon>
        <taxon>Planctomycetaceae</taxon>
        <taxon>Schlesneria</taxon>
    </lineage>
</organism>
<dbReference type="Pfam" id="PF00202">
    <property type="entry name" value="Aminotran_3"/>
    <property type="match status" value="1"/>
</dbReference>
<comment type="cofactor">
    <cofactor evidence="1">
        <name>pyridoxal 5'-phosphate</name>
        <dbReference type="ChEBI" id="CHEBI:597326"/>
    </cofactor>
</comment>
<evidence type="ECO:0000256" key="2">
    <source>
        <dbReference type="ARBA" id="ARBA00022576"/>
    </source>
</evidence>
<dbReference type="EMBL" id="DSVQ01000012">
    <property type="protein sequence ID" value="HGT38935.1"/>
    <property type="molecule type" value="Genomic_DNA"/>
</dbReference>
<accession>A0A7C4LKH0</accession>
<keyword evidence="3 6" id="KW-0808">Transferase</keyword>
<comment type="caution">
    <text evidence="6">The sequence shown here is derived from an EMBL/GenBank/DDBJ whole genome shotgun (WGS) entry which is preliminary data.</text>
</comment>
<keyword evidence="2 6" id="KW-0032">Aminotransferase</keyword>
<comment type="similarity">
    <text evidence="5">Belongs to the class-III pyridoxal-phosphate-dependent aminotransferase family.</text>
</comment>
<dbReference type="InterPro" id="IPR015424">
    <property type="entry name" value="PyrdxlP-dep_Trfase"/>
</dbReference>
<dbReference type="SUPFAM" id="SSF53383">
    <property type="entry name" value="PLP-dependent transferases"/>
    <property type="match status" value="1"/>
</dbReference>
<dbReference type="AlphaFoldDB" id="A0A7C4LKH0"/>
<dbReference type="GO" id="GO:0042802">
    <property type="term" value="F:identical protein binding"/>
    <property type="evidence" value="ECO:0007669"/>
    <property type="project" value="TreeGrafter"/>
</dbReference>
<proteinExistence type="inferred from homology"/>
<dbReference type="CDD" id="cd00610">
    <property type="entry name" value="OAT_like"/>
    <property type="match status" value="1"/>
</dbReference>
<dbReference type="PANTHER" id="PTHR11986:SF79">
    <property type="entry name" value="ACETYLORNITHINE AMINOTRANSFERASE, MITOCHONDRIAL"/>
    <property type="match status" value="1"/>
</dbReference>
<dbReference type="Gene3D" id="3.40.640.10">
    <property type="entry name" value="Type I PLP-dependent aspartate aminotransferase-like (Major domain)"/>
    <property type="match status" value="1"/>
</dbReference>
<name>A0A7C4LKH0_9PLAN</name>